<name>A0A2N0ZKW3_9BACI</name>
<reference evidence="2 3" key="1">
    <citation type="journal article" date="2010" name="Int. J. Syst. Evol. Microbiol.">
        <title>Bacillus horneckiae sp. nov., isolated from a spacecraft-assembly clean room.</title>
        <authorList>
            <person name="Vaishampayan P."/>
            <person name="Probst A."/>
            <person name="Krishnamurthi S."/>
            <person name="Ghosh S."/>
            <person name="Osman S."/>
            <person name="McDowall A."/>
            <person name="Ruckmani A."/>
            <person name="Mayilraj S."/>
            <person name="Venkateswaran K."/>
        </authorList>
    </citation>
    <scope>NUCLEOTIDE SEQUENCE [LARGE SCALE GENOMIC DNA]</scope>
    <source>
        <strain evidence="3">1PO1SC</strain>
    </source>
</reference>
<protein>
    <recommendedName>
        <fullName evidence="1">YodL-like domain-containing protein</fullName>
    </recommendedName>
</protein>
<evidence type="ECO:0000313" key="3">
    <source>
        <dbReference type="Proteomes" id="UP000233343"/>
    </source>
</evidence>
<gene>
    <name evidence="2" type="ORF">CWS20_03745</name>
</gene>
<dbReference type="AlphaFoldDB" id="A0A2N0ZKW3"/>
<dbReference type="InterPro" id="IPR025923">
    <property type="entry name" value="YodL-like_dom"/>
</dbReference>
<comment type="caution">
    <text evidence="2">The sequence shown here is derived from an EMBL/GenBank/DDBJ whole genome shotgun (WGS) entry which is preliminary data.</text>
</comment>
<proteinExistence type="predicted"/>
<evidence type="ECO:0000313" key="2">
    <source>
        <dbReference type="EMBL" id="PKG30116.1"/>
    </source>
</evidence>
<dbReference type="Pfam" id="PF14191">
    <property type="entry name" value="YodL"/>
    <property type="match status" value="1"/>
</dbReference>
<dbReference type="EMBL" id="PISD01000008">
    <property type="protein sequence ID" value="PKG30116.1"/>
    <property type="molecule type" value="Genomic_DNA"/>
</dbReference>
<keyword evidence="3" id="KW-1185">Reference proteome</keyword>
<sequence length="102" mass="12122">MLKELTGSRKKEYDVTIFQTPVFRENKGYRQVYRLSIKGMNHEECLTSVFSQFNVPDRMPCDFSGRFLSTGDILYIDEGRRGQFYYQLKSGGWKKINRIHIR</sequence>
<accession>A0A2N0ZKW3</accession>
<dbReference type="Proteomes" id="UP000233343">
    <property type="component" value="Unassembled WGS sequence"/>
</dbReference>
<evidence type="ECO:0000259" key="1">
    <source>
        <dbReference type="Pfam" id="PF14191"/>
    </source>
</evidence>
<organism evidence="2 3">
    <name type="scientific">Cytobacillus horneckiae</name>
    <dbReference type="NCBI Taxonomy" id="549687"/>
    <lineage>
        <taxon>Bacteria</taxon>
        <taxon>Bacillati</taxon>
        <taxon>Bacillota</taxon>
        <taxon>Bacilli</taxon>
        <taxon>Bacillales</taxon>
        <taxon>Bacillaceae</taxon>
        <taxon>Cytobacillus</taxon>
    </lineage>
</organism>
<dbReference type="RefSeq" id="WP_066200123.1">
    <property type="nucleotide sequence ID" value="NZ_JAFDQP010000002.1"/>
</dbReference>
<feature type="domain" description="YodL-like" evidence="1">
    <location>
        <begin position="25"/>
        <end position="96"/>
    </location>
</feature>